<dbReference type="PROSITE" id="PS00107">
    <property type="entry name" value="PROTEIN_KINASE_ATP"/>
    <property type="match status" value="1"/>
</dbReference>
<dbReference type="EC" id="2.7.11.1" evidence="1"/>
<dbReference type="PANTHER" id="PTHR24419:SF18">
    <property type="entry name" value="SERINE_THREONINE-PROTEIN KINASE HASPIN"/>
    <property type="match status" value="1"/>
</dbReference>
<feature type="region of interest" description="Disordered" evidence="10">
    <location>
        <begin position="80"/>
        <end position="106"/>
    </location>
</feature>
<dbReference type="Proteomes" id="UP001283361">
    <property type="component" value="Unassembled WGS sequence"/>
</dbReference>
<comment type="caution">
    <text evidence="12">The sequence shown here is derived from an EMBL/GenBank/DDBJ whole genome shotgun (WGS) entry which is preliminary data.</text>
</comment>
<dbReference type="InterPro" id="IPR000719">
    <property type="entry name" value="Prot_kinase_dom"/>
</dbReference>
<keyword evidence="6 9" id="KW-0067">ATP-binding</keyword>
<feature type="domain" description="Protein kinase" evidence="11">
    <location>
        <begin position="356"/>
        <end position="699"/>
    </location>
</feature>
<gene>
    <name evidence="12" type="ORF">RRG08_036129</name>
</gene>
<feature type="compositionally biased region" description="Polar residues" evidence="10">
    <location>
        <begin position="25"/>
        <end position="48"/>
    </location>
</feature>
<evidence type="ECO:0000256" key="5">
    <source>
        <dbReference type="ARBA" id="ARBA00022777"/>
    </source>
</evidence>
<reference evidence="12" key="1">
    <citation type="journal article" date="2023" name="G3 (Bethesda)">
        <title>A reference genome for the long-term kleptoplast-retaining sea slug Elysia crispata morphotype clarki.</title>
        <authorList>
            <person name="Eastman K.E."/>
            <person name="Pendleton A.L."/>
            <person name="Shaikh M.A."/>
            <person name="Suttiyut T."/>
            <person name="Ogas R."/>
            <person name="Tomko P."/>
            <person name="Gavelis G."/>
            <person name="Widhalm J.R."/>
            <person name="Wisecaver J.H."/>
        </authorList>
    </citation>
    <scope>NUCLEOTIDE SEQUENCE</scope>
    <source>
        <strain evidence="12">ECLA1</strain>
    </source>
</reference>
<evidence type="ECO:0000256" key="6">
    <source>
        <dbReference type="ARBA" id="ARBA00022840"/>
    </source>
</evidence>
<dbReference type="InterPro" id="IPR011009">
    <property type="entry name" value="Kinase-like_dom_sf"/>
</dbReference>
<evidence type="ECO:0000256" key="7">
    <source>
        <dbReference type="ARBA" id="ARBA00047899"/>
    </source>
</evidence>
<name>A0AAE0ZJ22_9GAST</name>
<organism evidence="12 13">
    <name type="scientific">Elysia crispata</name>
    <name type="common">lettuce slug</name>
    <dbReference type="NCBI Taxonomy" id="231223"/>
    <lineage>
        <taxon>Eukaryota</taxon>
        <taxon>Metazoa</taxon>
        <taxon>Spiralia</taxon>
        <taxon>Lophotrochozoa</taxon>
        <taxon>Mollusca</taxon>
        <taxon>Gastropoda</taxon>
        <taxon>Heterobranchia</taxon>
        <taxon>Euthyneura</taxon>
        <taxon>Panpulmonata</taxon>
        <taxon>Sacoglossa</taxon>
        <taxon>Placobranchoidea</taxon>
        <taxon>Plakobranchidae</taxon>
        <taxon>Elysia</taxon>
    </lineage>
</organism>
<comment type="catalytic activity">
    <reaction evidence="7">
        <text>L-threonyl-[protein] + ATP = O-phospho-L-threonyl-[protein] + ADP + H(+)</text>
        <dbReference type="Rhea" id="RHEA:46608"/>
        <dbReference type="Rhea" id="RHEA-COMP:11060"/>
        <dbReference type="Rhea" id="RHEA-COMP:11605"/>
        <dbReference type="ChEBI" id="CHEBI:15378"/>
        <dbReference type="ChEBI" id="CHEBI:30013"/>
        <dbReference type="ChEBI" id="CHEBI:30616"/>
        <dbReference type="ChEBI" id="CHEBI:61977"/>
        <dbReference type="ChEBI" id="CHEBI:456216"/>
        <dbReference type="EC" id="2.7.11.1"/>
    </reaction>
</comment>
<keyword evidence="5" id="KW-0418">Kinase</keyword>
<feature type="region of interest" description="Disordered" evidence="10">
    <location>
        <begin position="25"/>
        <end position="54"/>
    </location>
</feature>
<dbReference type="GO" id="GO:0035556">
    <property type="term" value="P:intracellular signal transduction"/>
    <property type="evidence" value="ECO:0007669"/>
    <property type="project" value="TreeGrafter"/>
</dbReference>
<evidence type="ECO:0000256" key="4">
    <source>
        <dbReference type="ARBA" id="ARBA00022741"/>
    </source>
</evidence>
<dbReference type="SMART" id="SM01331">
    <property type="entry name" value="DUF3635"/>
    <property type="match status" value="1"/>
</dbReference>
<keyword evidence="13" id="KW-1185">Reference proteome</keyword>
<dbReference type="GO" id="GO:0005634">
    <property type="term" value="C:nucleus"/>
    <property type="evidence" value="ECO:0007669"/>
    <property type="project" value="TreeGrafter"/>
</dbReference>
<dbReference type="SUPFAM" id="SSF56112">
    <property type="entry name" value="Protein kinase-like (PK-like)"/>
    <property type="match status" value="1"/>
</dbReference>
<evidence type="ECO:0000256" key="10">
    <source>
        <dbReference type="SAM" id="MobiDB-lite"/>
    </source>
</evidence>
<dbReference type="Gene3D" id="3.30.200.20">
    <property type="entry name" value="Phosphorylase Kinase, domain 1"/>
    <property type="match status" value="1"/>
</dbReference>
<evidence type="ECO:0000256" key="9">
    <source>
        <dbReference type="PROSITE-ProRule" id="PRU10141"/>
    </source>
</evidence>
<evidence type="ECO:0000256" key="1">
    <source>
        <dbReference type="ARBA" id="ARBA00012513"/>
    </source>
</evidence>
<dbReference type="AlphaFoldDB" id="A0AAE0ZJ22"/>
<dbReference type="FunFam" id="3.30.200.20:FF:000409">
    <property type="entry name" value="serine/threonine-protein kinase haspin"/>
    <property type="match status" value="1"/>
</dbReference>
<comment type="catalytic activity">
    <reaction evidence="8">
        <text>L-seryl-[protein] + ATP = O-phospho-L-seryl-[protein] + ADP + H(+)</text>
        <dbReference type="Rhea" id="RHEA:17989"/>
        <dbReference type="Rhea" id="RHEA-COMP:9863"/>
        <dbReference type="Rhea" id="RHEA-COMP:11604"/>
        <dbReference type="ChEBI" id="CHEBI:15378"/>
        <dbReference type="ChEBI" id="CHEBI:29999"/>
        <dbReference type="ChEBI" id="CHEBI:30616"/>
        <dbReference type="ChEBI" id="CHEBI:83421"/>
        <dbReference type="ChEBI" id="CHEBI:456216"/>
        <dbReference type="EC" id="2.7.11.1"/>
    </reaction>
</comment>
<evidence type="ECO:0000256" key="3">
    <source>
        <dbReference type="ARBA" id="ARBA00022679"/>
    </source>
</evidence>
<dbReference type="Pfam" id="PF12330">
    <property type="entry name" value="Haspin_kinase"/>
    <property type="match status" value="1"/>
</dbReference>
<dbReference type="GO" id="GO:0005737">
    <property type="term" value="C:cytoplasm"/>
    <property type="evidence" value="ECO:0007669"/>
    <property type="project" value="TreeGrafter"/>
</dbReference>
<evidence type="ECO:0000256" key="8">
    <source>
        <dbReference type="ARBA" id="ARBA00048679"/>
    </source>
</evidence>
<keyword evidence="4 9" id="KW-0547">Nucleotide-binding</keyword>
<dbReference type="EMBL" id="JAWDGP010003850">
    <property type="protein sequence ID" value="KAK3770379.1"/>
    <property type="molecule type" value="Genomic_DNA"/>
</dbReference>
<evidence type="ECO:0000313" key="13">
    <source>
        <dbReference type="Proteomes" id="UP001283361"/>
    </source>
</evidence>
<dbReference type="GO" id="GO:0005524">
    <property type="term" value="F:ATP binding"/>
    <property type="evidence" value="ECO:0007669"/>
    <property type="project" value="UniProtKB-UniRule"/>
</dbReference>
<keyword evidence="2" id="KW-0723">Serine/threonine-protein kinase</keyword>
<dbReference type="Gene3D" id="1.10.510.10">
    <property type="entry name" value="Transferase(Phosphotransferase) domain 1"/>
    <property type="match status" value="1"/>
</dbReference>
<protein>
    <recommendedName>
        <fullName evidence="1">non-specific serine/threonine protein kinase</fullName>
        <ecNumber evidence="1">2.7.11.1</ecNumber>
    </recommendedName>
</protein>
<dbReference type="PROSITE" id="PS50011">
    <property type="entry name" value="PROTEIN_KINASE_DOM"/>
    <property type="match status" value="1"/>
</dbReference>
<accession>A0AAE0ZJ22</accession>
<dbReference type="InterPro" id="IPR024604">
    <property type="entry name" value="GSG2_C"/>
</dbReference>
<keyword evidence="3" id="KW-0808">Transferase</keyword>
<sequence length="699" mass="78649">MTMSTYCAKKVMKKIDIFDSVATDSKNSSTAVIQPASVSEKNPRTSAKSSKKIKRMIEHSPLLFGDSPELFADKIKNSRAPKSKTVKGNAKNGKKTKAAVKKKETQHYLPECEKNNFSEDEQHDLFIESDERKILGSVENFKPETSKAKEPCQSLTPNGRLSGQNSYYLPHIEPVIDISESQAVSNLSIKEEEDSAKKNKSFCNITSRGRRLRPKRSIVYRDPSETTFSPVCSTPKSVNHSSGYATYHLETSGVTPRISSHLCLDNTNISCEQIESGLCELSLHEGVSQNENGKKQCHSSPDLFQDHSGIENQLYKESLGETLNTTDAEDAGRKVFQLCSQTEPITFTDCIPERMMSNCVKIGEGVYGEVFKSVSHGKQVALKIIPIEGDELVNDCPQKRFDEILPEIVIARELSDLATGEFNRSSNFCQVNRVSCVKGVFPLPLLQQWDVYAERKKSENDRPDFFSDEQLYIVFEFAHGGCALESFKFQSQCEVYSVLRQVVFALAVAEQELEFEHRDLHIGNVLVKNCEDETITFLLDGGIFSFPTEGIVATVIDFTISRLKKDGCAVFCDISTDEGLFEGTGDIQFDVYRDMRTKNENNWEAYHPETNSFGMTTNSEVSVDFKWSLTLKGGLLRKRLQGLKLDNASNFSRYTFHWYIASLPDYKEPHPYHEAPASNLRNDSIVYGEGERNQVNTML</sequence>
<evidence type="ECO:0000259" key="11">
    <source>
        <dbReference type="PROSITE" id="PS50011"/>
    </source>
</evidence>
<evidence type="ECO:0000256" key="2">
    <source>
        <dbReference type="ARBA" id="ARBA00022527"/>
    </source>
</evidence>
<dbReference type="PANTHER" id="PTHR24419">
    <property type="entry name" value="INTERLEUKIN-1 RECEPTOR-ASSOCIATED KINASE"/>
    <property type="match status" value="1"/>
</dbReference>
<dbReference type="GO" id="GO:0072354">
    <property type="term" value="F:histone H3T3 kinase activity"/>
    <property type="evidence" value="ECO:0007669"/>
    <property type="project" value="TreeGrafter"/>
</dbReference>
<feature type="binding site" evidence="9">
    <location>
        <position position="383"/>
    </location>
    <ligand>
        <name>ATP</name>
        <dbReference type="ChEBI" id="CHEBI:30616"/>
    </ligand>
</feature>
<proteinExistence type="predicted"/>
<dbReference type="InterPro" id="IPR017441">
    <property type="entry name" value="Protein_kinase_ATP_BS"/>
</dbReference>
<dbReference type="GO" id="GO:0000278">
    <property type="term" value="P:mitotic cell cycle"/>
    <property type="evidence" value="ECO:0007669"/>
    <property type="project" value="TreeGrafter"/>
</dbReference>
<evidence type="ECO:0000313" key="12">
    <source>
        <dbReference type="EMBL" id="KAK3770379.1"/>
    </source>
</evidence>